<dbReference type="GO" id="GO:0005886">
    <property type="term" value="C:plasma membrane"/>
    <property type="evidence" value="ECO:0007669"/>
    <property type="project" value="UniProtKB-SubCell"/>
</dbReference>
<dbReference type="OrthoDB" id="9815217at2"/>
<evidence type="ECO:0000313" key="11">
    <source>
        <dbReference type="EMBL" id="KNY26142.1"/>
    </source>
</evidence>
<dbReference type="PANTHER" id="PTHR30329:SF21">
    <property type="entry name" value="LIPOPROTEIN YIAD-RELATED"/>
    <property type="match status" value="1"/>
</dbReference>
<dbReference type="Gene3D" id="3.30.1330.60">
    <property type="entry name" value="OmpA-like domain"/>
    <property type="match status" value="1"/>
</dbReference>
<dbReference type="SUPFAM" id="SSF103088">
    <property type="entry name" value="OmpA-like"/>
    <property type="match status" value="1"/>
</dbReference>
<feature type="domain" description="OmpA-like" evidence="10">
    <location>
        <begin position="148"/>
        <end position="269"/>
    </location>
</feature>
<evidence type="ECO:0000256" key="6">
    <source>
        <dbReference type="ARBA" id="ARBA00023136"/>
    </source>
</evidence>
<dbReference type="Proteomes" id="UP000036923">
    <property type="component" value="Unassembled WGS sequence"/>
</dbReference>
<evidence type="ECO:0000256" key="2">
    <source>
        <dbReference type="ARBA" id="ARBA00008914"/>
    </source>
</evidence>
<reference evidence="12" key="1">
    <citation type="submission" date="2015-07" db="EMBL/GenBank/DDBJ databases">
        <title>Near-Complete Genome Sequence of the Cellulolytic Bacterium Bacteroides (Pseudobacteroides) cellulosolvens ATCC 35603.</title>
        <authorList>
            <person name="Dassa B."/>
            <person name="Utturkar S.M."/>
            <person name="Klingeman D.M."/>
            <person name="Hurt R.A."/>
            <person name="Keller M."/>
            <person name="Xu J."/>
            <person name="Reddy Y.H.K."/>
            <person name="Borovok I."/>
            <person name="Grinberg I.R."/>
            <person name="Lamed R."/>
            <person name="Zhivin O."/>
            <person name="Bayer E.A."/>
            <person name="Brown S.D."/>
        </authorList>
    </citation>
    <scope>NUCLEOTIDE SEQUENCE [LARGE SCALE GENOMIC DNA]</scope>
    <source>
        <strain evidence="12">DSM 2933</strain>
    </source>
</reference>
<gene>
    <name evidence="11" type="ORF">Bccel_1404</name>
</gene>
<dbReference type="Pfam" id="PF00691">
    <property type="entry name" value="OmpA"/>
    <property type="match status" value="1"/>
</dbReference>
<organism evidence="11 12">
    <name type="scientific">Pseudobacteroides cellulosolvens ATCC 35603 = DSM 2933</name>
    <dbReference type="NCBI Taxonomy" id="398512"/>
    <lineage>
        <taxon>Bacteria</taxon>
        <taxon>Bacillati</taxon>
        <taxon>Bacillota</taxon>
        <taxon>Clostridia</taxon>
        <taxon>Eubacteriales</taxon>
        <taxon>Oscillospiraceae</taxon>
        <taxon>Pseudobacteroides</taxon>
    </lineage>
</organism>
<dbReference type="AlphaFoldDB" id="A0A0L6JL84"/>
<evidence type="ECO:0000313" key="12">
    <source>
        <dbReference type="Proteomes" id="UP000036923"/>
    </source>
</evidence>
<proteinExistence type="inferred from homology"/>
<evidence type="ECO:0000256" key="7">
    <source>
        <dbReference type="PROSITE-ProRule" id="PRU00473"/>
    </source>
</evidence>
<evidence type="ECO:0000256" key="4">
    <source>
        <dbReference type="ARBA" id="ARBA00022692"/>
    </source>
</evidence>
<feature type="transmembrane region" description="Helical" evidence="9">
    <location>
        <begin position="20"/>
        <end position="44"/>
    </location>
</feature>
<dbReference type="Pfam" id="PF13677">
    <property type="entry name" value="MotB_plug"/>
    <property type="match status" value="1"/>
</dbReference>
<feature type="compositionally biased region" description="Basic and acidic residues" evidence="8">
    <location>
        <begin position="89"/>
        <end position="114"/>
    </location>
</feature>
<keyword evidence="12" id="KW-1185">Reference proteome</keyword>
<dbReference type="PROSITE" id="PS51123">
    <property type="entry name" value="OMPA_2"/>
    <property type="match status" value="1"/>
</dbReference>
<evidence type="ECO:0000256" key="3">
    <source>
        <dbReference type="ARBA" id="ARBA00022475"/>
    </source>
</evidence>
<dbReference type="PANTHER" id="PTHR30329">
    <property type="entry name" value="STATOR ELEMENT OF FLAGELLAR MOTOR COMPLEX"/>
    <property type="match status" value="1"/>
</dbReference>
<name>A0A0L6JL84_9FIRM</name>
<keyword evidence="4 9" id="KW-0812">Transmembrane</keyword>
<dbReference type="PATRIC" id="fig|398512.5.peg.1460"/>
<protein>
    <submittedName>
        <fullName evidence="11">Motility protein B, N-terminal domain containing protein</fullName>
    </submittedName>
</protein>
<accession>A0A0L6JL84</accession>
<keyword evidence="3" id="KW-1003">Cell membrane</keyword>
<comment type="subcellular location">
    <subcellularLocation>
        <location evidence="1">Cell membrane</location>
        <topology evidence="1">Single-pass membrane protein</topology>
    </subcellularLocation>
</comment>
<evidence type="ECO:0000256" key="8">
    <source>
        <dbReference type="SAM" id="MobiDB-lite"/>
    </source>
</evidence>
<comment type="caution">
    <text evidence="11">The sequence shown here is derived from an EMBL/GenBank/DDBJ whole genome shotgun (WGS) entry which is preliminary data.</text>
</comment>
<evidence type="ECO:0000256" key="9">
    <source>
        <dbReference type="SAM" id="Phobius"/>
    </source>
</evidence>
<dbReference type="RefSeq" id="WP_036943807.1">
    <property type="nucleotide sequence ID" value="NZ_JQKC01000023.1"/>
</dbReference>
<comment type="similarity">
    <text evidence="2">Belongs to the MotB family.</text>
</comment>
<dbReference type="InterPro" id="IPR006665">
    <property type="entry name" value="OmpA-like"/>
</dbReference>
<evidence type="ECO:0000256" key="5">
    <source>
        <dbReference type="ARBA" id="ARBA00022989"/>
    </source>
</evidence>
<evidence type="ECO:0000256" key="1">
    <source>
        <dbReference type="ARBA" id="ARBA00004162"/>
    </source>
</evidence>
<dbReference type="InterPro" id="IPR050330">
    <property type="entry name" value="Bact_OuterMem_StrucFunc"/>
</dbReference>
<dbReference type="CDD" id="cd07185">
    <property type="entry name" value="OmpA_C-like"/>
    <property type="match status" value="1"/>
</dbReference>
<dbReference type="STRING" id="398512.Bccel_1404"/>
<keyword evidence="5 9" id="KW-1133">Transmembrane helix</keyword>
<evidence type="ECO:0000259" key="10">
    <source>
        <dbReference type="PROSITE" id="PS51123"/>
    </source>
</evidence>
<dbReference type="EMBL" id="LGTC01000001">
    <property type="protein sequence ID" value="KNY26142.1"/>
    <property type="molecule type" value="Genomic_DNA"/>
</dbReference>
<keyword evidence="6 7" id="KW-0472">Membrane</keyword>
<dbReference type="eggNOG" id="COG1360">
    <property type="taxonomic scope" value="Bacteria"/>
</dbReference>
<dbReference type="InterPro" id="IPR025713">
    <property type="entry name" value="MotB-like_N_dom"/>
</dbReference>
<sequence>MAKSNLNEPEEEQSEGAPEWMVTYSDLVTLLLTFFILLFSMATLDKQKFMEVAKSLRSSFTHTSNGEMFDTNKGKDMIAILESNNGYAKESKEGDSTEGEKEKSESATKDAKKELEKSKITMEDVKKELEITIKEEKISDNVKLLETQDKVILRIDSVILFDSGFADIKKSGLSVLGKIGQMLKKLDNDIIVEGHTDSIPIHNSQYPSNWELSAKRSINVVLFLAKQSGLPSQQLTSTASGEFKPILPNNSEANRAKNRRIDIVIIKDKIEQLIP</sequence>
<dbReference type="InterPro" id="IPR036737">
    <property type="entry name" value="OmpA-like_sf"/>
</dbReference>
<feature type="region of interest" description="Disordered" evidence="8">
    <location>
        <begin position="87"/>
        <end position="114"/>
    </location>
</feature>